<comment type="similarity">
    <text evidence="1">Belongs to the bacterial sugar transferase family.</text>
</comment>
<evidence type="ECO:0000256" key="3">
    <source>
        <dbReference type="SAM" id="Phobius"/>
    </source>
</evidence>
<dbReference type="PANTHER" id="PTHR30576:SF8">
    <property type="entry name" value="UNDECAPRENYL-PHOSPHATE GALACTOSE PHOSPHOTRANSFERASE"/>
    <property type="match status" value="1"/>
</dbReference>
<gene>
    <name evidence="5" type="ORF">ACFP0N_32220</name>
</gene>
<feature type="compositionally biased region" description="Low complexity" evidence="2">
    <location>
        <begin position="186"/>
        <end position="205"/>
    </location>
</feature>
<dbReference type="EMBL" id="JBHSOD010000061">
    <property type="protein sequence ID" value="MFC5889642.1"/>
    <property type="molecule type" value="Genomic_DNA"/>
</dbReference>
<keyword evidence="3" id="KW-1133">Transmembrane helix</keyword>
<feature type="domain" description="Bacterial sugar transferase" evidence="4">
    <location>
        <begin position="2"/>
        <end position="173"/>
    </location>
</feature>
<dbReference type="InterPro" id="IPR003362">
    <property type="entry name" value="Bact_transf"/>
</dbReference>
<feature type="region of interest" description="Disordered" evidence="2">
    <location>
        <begin position="180"/>
        <end position="265"/>
    </location>
</feature>
<organism evidence="5 6">
    <name type="scientific">Kitasatospora aburaviensis</name>
    <dbReference type="NCBI Taxonomy" id="67265"/>
    <lineage>
        <taxon>Bacteria</taxon>
        <taxon>Bacillati</taxon>
        <taxon>Actinomycetota</taxon>
        <taxon>Actinomycetes</taxon>
        <taxon>Kitasatosporales</taxon>
        <taxon>Streptomycetaceae</taxon>
        <taxon>Kitasatospora</taxon>
    </lineage>
</organism>
<feature type="transmembrane region" description="Helical" evidence="3">
    <location>
        <begin position="7"/>
        <end position="28"/>
    </location>
</feature>
<keyword evidence="6" id="KW-1185">Reference proteome</keyword>
<reference evidence="6" key="1">
    <citation type="journal article" date="2019" name="Int. J. Syst. Evol. Microbiol.">
        <title>The Global Catalogue of Microorganisms (GCM) 10K type strain sequencing project: providing services to taxonomists for standard genome sequencing and annotation.</title>
        <authorList>
            <consortium name="The Broad Institute Genomics Platform"/>
            <consortium name="The Broad Institute Genome Sequencing Center for Infectious Disease"/>
            <person name="Wu L."/>
            <person name="Ma J."/>
        </authorList>
    </citation>
    <scope>NUCLEOTIDE SEQUENCE [LARGE SCALE GENOMIC DNA]</scope>
    <source>
        <strain evidence="6">CGMCC 4.1469</strain>
    </source>
</reference>
<evidence type="ECO:0000256" key="1">
    <source>
        <dbReference type="ARBA" id="ARBA00006464"/>
    </source>
</evidence>
<evidence type="ECO:0000313" key="6">
    <source>
        <dbReference type="Proteomes" id="UP001596067"/>
    </source>
</evidence>
<dbReference type="Pfam" id="PF02397">
    <property type="entry name" value="Bac_transf"/>
    <property type="match status" value="1"/>
</dbReference>
<feature type="compositionally biased region" description="Pro residues" evidence="2">
    <location>
        <begin position="206"/>
        <end position="216"/>
    </location>
</feature>
<dbReference type="RefSeq" id="WP_313766648.1">
    <property type="nucleotide sequence ID" value="NZ_BAAAVH010000119.1"/>
</dbReference>
<dbReference type="PANTHER" id="PTHR30576">
    <property type="entry name" value="COLANIC BIOSYNTHESIS UDP-GLUCOSE LIPID CARRIER TRANSFERASE"/>
    <property type="match status" value="1"/>
</dbReference>
<dbReference type="GO" id="GO:0016740">
    <property type="term" value="F:transferase activity"/>
    <property type="evidence" value="ECO:0007669"/>
    <property type="project" value="UniProtKB-KW"/>
</dbReference>
<proteinExistence type="inferred from homology"/>
<evidence type="ECO:0000259" key="4">
    <source>
        <dbReference type="Pfam" id="PF02397"/>
    </source>
</evidence>
<sequence>MKRGGDLAVTVLAGIVAIPLGLVIALLIRCTMGGPVLFRQTRTGRHGKEFEILKFRTMRDKRHADEPDAPRITRLGDLLRKTSLDELPQLWNVARGEMGVVGPRPTLPEQVVHYSRRQRGRLDVRPGLTGWAQVQGRNSIGWPERIELDLWYVEHRSLLLDLRILVRTVGVLLRPSGITAAGGVNPGFPAPTEAAETPAGHTAPARPVPAQPVPDHPAPDHPVPDHVGTAAGPAPVVPFPTISLPRQATGTRLAQPVRAAVEEAS</sequence>
<dbReference type="Proteomes" id="UP001596067">
    <property type="component" value="Unassembled WGS sequence"/>
</dbReference>
<accession>A0ABW1F5I2</accession>
<protein>
    <submittedName>
        <fullName evidence="5">Sugar transferase</fullName>
    </submittedName>
</protein>
<comment type="caution">
    <text evidence="5">The sequence shown here is derived from an EMBL/GenBank/DDBJ whole genome shotgun (WGS) entry which is preliminary data.</text>
</comment>
<keyword evidence="3" id="KW-0812">Transmembrane</keyword>
<keyword evidence="5" id="KW-0808">Transferase</keyword>
<evidence type="ECO:0000313" key="5">
    <source>
        <dbReference type="EMBL" id="MFC5889642.1"/>
    </source>
</evidence>
<name>A0ABW1F5I2_9ACTN</name>
<keyword evidence="3" id="KW-0472">Membrane</keyword>
<evidence type="ECO:0000256" key="2">
    <source>
        <dbReference type="SAM" id="MobiDB-lite"/>
    </source>
</evidence>